<dbReference type="RefSeq" id="WP_168885761.1">
    <property type="nucleotide sequence ID" value="NZ_JABAIL010000028.1"/>
</dbReference>
<evidence type="ECO:0000313" key="2">
    <source>
        <dbReference type="Proteomes" id="UP000585050"/>
    </source>
</evidence>
<dbReference type="AlphaFoldDB" id="A0A7X8XZC4"/>
<proteinExistence type="predicted"/>
<gene>
    <name evidence="1" type="ORF">HGP29_27905</name>
</gene>
<accession>A0A7X8XZC4</accession>
<comment type="caution">
    <text evidence="1">The sequence shown here is derived from an EMBL/GenBank/DDBJ whole genome shotgun (WGS) entry which is preliminary data.</text>
</comment>
<name>A0A7X8XZC4_9BACT</name>
<dbReference type="Proteomes" id="UP000585050">
    <property type="component" value="Unassembled WGS sequence"/>
</dbReference>
<evidence type="ECO:0000313" key="1">
    <source>
        <dbReference type="EMBL" id="NLR95056.1"/>
    </source>
</evidence>
<sequence length="133" mass="15356">MTEQEIFLRGIWKIIPDEENTDWIENLSKEEFDDSPLGDFGSIIKGMLDKGVEAKSIARLFKIIGYETAFSILYHLEDPIASFEGFESENDHLDWALFTIDEESETPKEGLWDLHSNLLSMDPSGREMRPKKE</sequence>
<dbReference type="EMBL" id="JABAIL010000028">
    <property type="protein sequence ID" value="NLR95056.1"/>
    <property type="molecule type" value="Genomic_DNA"/>
</dbReference>
<reference evidence="1 2" key="1">
    <citation type="submission" date="2020-04" db="EMBL/GenBank/DDBJ databases">
        <title>Flammeovirga sp. SR4, a novel species isolated from seawater.</title>
        <authorList>
            <person name="Wang X."/>
        </authorList>
    </citation>
    <scope>NUCLEOTIDE SEQUENCE [LARGE SCALE GENOMIC DNA]</scope>
    <source>
        <strain evidence="1 2">SR4</strain>
    </source>
</reference>
<keyword evidence="2" id="KW-1185">Reference proteome</keyword>
<organism evidence="1 2">
    <name type="scientific">Flammeovirga agarivorans</name>
    <dbReference type="NCBI Taxonomy" id="2726742"/>
    <lineage>
        <taxon>Bacteria</taxon>
        <taxon>Pseudomonadati</taxon>
        <taxon>Bacteroidota</taxon>
        <taxon>Cytophagia</taxon>
        <taxon>Cytophagales</taxon>
        <taxon>Flammeovirgaceae</taxon>
        <taxon>Flammeovirga</taxon>
    </lineage>
</organism>
<protein>
    <submittedName>
        <fullName evidence="1">Uncharacterized protein</fullName>
    </submittedName>
</protein>